<accession>A0A6J7WG40</accession>
<organism evidence="1">
    <name type="scientific">uncultured Caudovirales phage</name>
    <dbReference type="NCBI Taxonomy" id="2100421"/>
    <lineage>
        <taxon>Viruses</taxon>
        <taxon>Duplodnaviria</taxon>
        <taxon>Heunggongvirae</taxon>
        <taxon>Uroviricota</taxon>
        <taxon>Caudoviricetes</taxon>
        <taxon>Peduoviridae</taxon>
        <taxon>Maltschvirus</taxon>
        <taxon>Maltschvirus maltsch</taxon>
    </lineage>
</organism>
<reference evidence="1" key="1">
    <citation type="submission" date="2020-05" db="EMBL/GenBank/DDBJ databases">
        <authorList>
            <person name="Chiriac C."/>
            <person name="Salcher M."/>
            <person name="Ghai R."/>
            <person name="Kavagutti S V."/>
        </authorList>
    </citation>
    <scope>NUCLEOTIDE SEQUENCE</scope>
</reference>
<name>A0A6J7WG40_9CAUD</name>
<protein>
    <submittedName>
        <fullName evidence="1">Uncharacterized protein</fullName>
    </submittedName>
</protein>
<evidence type="ECO:0000313" key="1">
    <source>
        <dbReference type="EMBL" id="CAB5212635.1"/>
    </source>
</evidence>
<proteinExistence type="predicted"/>
<dbReference type="EMBL" id="LR798233">
    <property type="protein sequence ID" value="CAB5212635.1"/>
    <property type="molecule type" value="Genomic_DNA"/>
</dbReference>
<sequence length="110" mass="11004">MSSGIINGNTFASYIISGTLTPAATATITAVEQTFTSAPFNQLKVGDFVSVNPPSITTGVGIVGARVSAAGTLAITFVNPTAGSLTAPSGTYVVSVLRPEANIAKTSIVD</sequence>
<gene>
    <name evidence="1" type="ORF">UFOVP191_4</name>
</gene>